<keyword evidence="9" id="KW-0472">Membrane</keyword>
<dbReference type="Gene3D" id="1.10.287.130">
    <property type="match status" value="1"/>
</dbReference>
<dbReference type="InterPro" id="IPR004358">
    <property type="entry name" value="Sig_transdc_His_kin-like_C"/>
</dbReference>
<dbReference type="InterPro" id="IPR050956">
    <property type="entry name" value="2C_system_His_kinase"/>
</dbReference>
<dbReference type="InterPro" id="IPR005467">
    <property type="entry name" value="His_kinase_dom"/>
</dbReference>
<dbReference type="SMART" id="SM00388">
    <property type="entry name" value="HisKA"/>
    <property type="match status" value="1"/>
</dbReference>
<dbReference type="InterPro" id="IPR036097">
    <property type="entry name" value="HisK_dim/P_sf"/>
</dbReference>
<dbReference type="OrthoDB" id="60033at2759"/>
<comment type="caution">
    <text evidence="12">The sequence shown here is derived from an EMBL/GenBank/DDBJ whole genome shotgun (WGS) entry which is preliminary data.</text>
</comment>
<evidence type="ECO:0000256" key="6">
    <source>
        <dbReference type="ARBA" id="ARBA00023170"/>
    </source>
</evidence>
<dbReference type="Pfam" id="PF02518">
    <property type="entry name" value="HATPase_c"/>
    <property type="match status" value="1"/>
</dbReference>
<dbReference type="InterPro" id="IPR001789">
    <property type="entry name" value="Sig_transdc_resp-reg_receiver"/>
</dbReference>
<feature type="domain" description="Histidine kinase" evidence="10">
    <location>
        <begin position="391"/>
        <end position="657"/>
    </location>
</feature>
<evidence type="ECO:0000256" key="7">
    <source>
        <dbReference type="PROSITE-ProRule" id="PRU00169"/>
    </source>
</evidence>
<evidence type="ECO:0000256" key="2">
    <source>
        <dbReference type="ARBA" id="ARBA00004477"/>
    </source>
</evidence>
<comment type="subcellular location">
    <subcellularLocation>
        <location evidence="2">Endoplasmic reticulum membrane</location>
        <topology evidence="2">Multi-pass membrane protein</topology>
    </subcellularLocation>
</comment>
<proteinExistence type="predicted"/>
<dbReference type="SUPFAM" id="SSF47384">
    <property type="entry name" value="Homodimeric domain of signal transducing histidine kinase"/>
    <property type="match status" value="1"/>
</dbReference>
<evidence type="ECO:0000256" key="9">
    <source>
        <dbReference type="SAM" id="Phobius"/>
    </source>
</evidence>
<dbReference type="InterPro" id="IPR036890">
    <property type="entry name" value="HATPase_C_sf"/>
</dbReference>
<dbReference type="SMART" id="SM00387">
    <property type="entry name" value="HATPase_c"/>
    <property type="match status" value="1"/>
</dbReference>
<name>A0A9Q0JAY8_9ROSI</name>
<keyword evidence="6" id="KW-0675">Receptor</keyword>
<dbReference type="InterPro" id="IPR003661">
    <property type="entry name" value="HisK_dim/P_dom"/>
</dbReference>
<dbReference type="GO" id="GO:0005789">
    <property type="term" value="C:endoplasmic reticulum membrane"/>
    <property type="evidence" value="ECO:0007669"/>
    <property type="project" value="UniProtKB-SubCell"/>
</dbReference>
<dbReference type="AlphaFoldDB" id="A0A9Q0JAY8"/>
<evidence type="ECO:0000256" key="8">
    <source>
        <dbReference type="SAM" id="MobiDB-lite"/>
    </source>
</evidence>
<evidence type="ECO:0000313" key="13">
    <source>
        <dbReference type="Proteomes" id="UP001141552"/>
    </source>
</evidence>
<feature type="transmembrane region" description="Helical" evidence="9">
    <location>
        <begin position="333"/>
        <end position="355"/>
    </location>
</feature>
<keyword evidence="4 7" id="KW-0597">Phosphoprotein</keyword>
<dbReference type="EMBL" id="JAKUCV010004584">
    <property type="protein sequence ID" value="KAJ4834913.1"/>
    <property type="molecule type" value="Genomic_DNA"/>
</dbReference>
<dbReference type="PANTHER" id="PTHR43719:SF75">
    <property type="entry name" value="HISTIDINE KINASE CKI1"/>
    <property type="match status" value="1"/>
</dbReference>
<gene>
    <name evidence="12" type="ORF">Tsubulata_032567</name>
</gene>
<evidence type="ECO:0000256" key="4">
    <source>
        <dbReference type="ARBA" id="ARBA00022553"/>
    </source>
</evidence>
<dbReference type="Pfam" id="PF00512">
    <property type="entry name" value="HisKA"/>
    <property type="match status" value="1"/>
</dbReference>
<evidence type="ECO:0000313" key="12">
    <source>
        <dbReference type="EMBL" id="KAJ4834913.1"/>
    </source>
</evidence>
<protein>
    <recommendedName>
        <fullName evidence="3">histidine kinase</fullName>
        <ecNumber evidence="3">2.7.13.3</ecNumber>
    </recommendedName>
</protein>
<organism evidence="12 13">
    <name type="scientific">Turnera subulata</name>
    <dbReference type="NCBI Taxonomy" id="218843"/>
    <lineage>
        <taxon>Eukaryota</taxon>
        <taxon>Viridiplantae</taxon>
        <taxon>Streptophyta</taxon>
        <taxon>Embryophyta</taxon>
        <taxon>Tracheophyta</taxon>
        <taxon>Spermatophyta</taxon>
        <taxon>Magnoliopsida</taxon>
        <taxon>eudicotyledons</taxon>
        <taxon>Gunneridae</taxon>
        <taxon>Pentapetalae</taxon>
        <taxon>rosids</taxon>
        <taxon>fabids</taxon>
        <taxon>Malpighiales</taxon>
        <taxon>Passifloraceae</taxon>
        <taxon>Turnera</taxon>
    </lineage>
</organism>
<reference evidence="12" key="1">
    <citation type="submission" date="2022-02" db="EMBL/GenBank/DDBJ databases">
        <authorList>
            <person name="Henning P.M."/>
            <person name="McCubbin A.G."/>
            <person name="Shore J.S."/>
        </authorList>
    </citation>
    <scope>NUCLEOTIDE SEQUENCE</scope>
    <source>
        <strain evidence="12">F60SS</strain>
        <tissue evidence="12">Leaves</tissue>
    </source>
</reference>
<evidence type="ECO:0000256" key="1">
    <source>
        <dbReference type="ARBA" id="ARBA00000085"/>
    </source>
</evidence>
<dbReference type="CDD" id="cd00082">
    <property type="entry name" value="HisKA"/>
    <property type="match status" value="1"/>
</dbReference>
<comment type="catalytic activity">
    <reaction evidence="1">
        <text>ATP + protein L-histidine = ADP + protein N-phospho-L-histidine.</text>
        <dbReference type="EC" id="2.7.13.3"/>
    </reaction>
</comment>
<dbReference type="InterPro" id="IPR003594">
    <property type="entry name" value="HATPase_dom"/>
</dbReference>
<evidence type="ECO:0000259" key="11">
    <source>
        <dbReference type="PROSITE" id="PS50110"/>
    </source>
</evidence>
<accession>A0A9Q0JAY8</accession>
<dbReference type="PROSITE" id="PS50109">
    <property type="entry name" value="HIS_KIN"/>
    <property type="match status" value="1"/>
</dbReference>
<dbReference type="EC" id="2.7.13.3" evidence="3"/>
<dbReference type="Gene3D" id="3.30.565.10">
    <property type="entry name" value="Histidine kinase-like ATPase, C-terminal domain"/>
    <property type="match status" value="1"/>
</dbReference>
<dbReference type="SUPFAM" id="SSF52172">
    <property type="entry name" value="CheY-like"/>
    <property type="match status" value="1"/>
</dbReference>
<feature type="region of interest" description="Disordered" evidence="8">
    <location>
        <begin position="894"/>
        <end position="951"/>
    </location>
</feature>
<dbReference type="InterPro" id="IPR011006">
    <property type="entry name" value="CheY-like_superfamily"/>
</dbReference>
<feature type="modified residue" description="4-aspartylphosphate" evidence="7">
    <location>
        <position position="1070"/>
    </location>
</feature>
<evidence type="ECO:0000259" key="10">
    <source>
        <dbReference type="PROSITE" id="PS50109"/>
    </source>
</evidence>
<keyword evidence="13" id="KW-1185">Reference proteome</keyword>
<keyword evidence="5" id="KW-0256">Endoplasmic reticulum</keyword>
<reference evidence="12" key="2">
    <citation type="journal article" date="2023" name="Plants (Basel)">
        <title>Annotation of the Turnera subulata (Passifloraceae) Draft Genome Reveals the S-Locus Evolved after the Divergence of Turneroideae from Passifloroideae in a Stepwise Manner.</title>
        <authorList>
            <person name="Henning P.M."/>
            <person name="Roalson E.H."/>
            <person name="Mir W."/>
            <person name="McCubbin A.G."/>
            <person name="Shore J.S."/>
        </authorList>
    </citation>
    <scope>NUCLEOTIDE SEQUENCE</scope>
    <source>
        <strain evidence="12">F60SS</strain>
    </source>
</reference>
<dbReference type="PROSITE" id="PS50110">
    <property type="entry name" value="RESPONSE_REGULATORY"/>
    <property type="match status" value="1"/>
</dbReference>
<dbReference type="PRINTS" id="PR00344">
    <property type="entry name" value="BCTRLSENSOR"/>
</dbReference>
<dbReference type="GO" id="GO:0000155">
    <property type="term" value="F:phosphorelay sensor kinase activity"/>
    <property type="evidence" value="ECO:0007669"/>
    <property type="project" value="InterPro"/>
</dbReference>
<keyword evidence="9" id="KW-0812">Transmembrane</keyword>
<sequence length="1078" mass="120344">MQAFVVLVVPTMVIPTWVKMTKHMKREVYEATFHFQDEVLCRINNISTFFDPLSSAATNLVRLLSSSMAGSDTSKSSTRMKVDPVLFQTFSVLPLISQISYIGFEGHFISYYDEGNQTFALYSSSTNSSNSGTTDVKENSTWYKQPVDYTGRLHGLAVEHYPMVKANESWIQGATDNPDGSATLGYGWNNAEDLLFLNTVRIQGKGVISLGYPVKALVNYLSSIQLHGGKLYLATLDGVQLMEAFPNTEMLPGGDSVSFDLINPSNGGKDRIAYAWCRPDSTWHKKPILTIGKKRYTVDCAPLEILGVKLVYALVFPFDEVVSKVRWMTVISLLLLTLILFIMVFSIFIFVVFMINSARREVQFCSSLIKQKEATQQAERKSMNKSLAFARSSHDIRAALAGISGLIELSYEEVSPGSELDINLRQMDGCAKDLLGLLNSILDTSKMEAGKLQLEEEEFNVANLLEDVVDLFHPVGMKKDVEVILDSYDGSFLKHSLVKGDRAKLKQVICNLLSNAVKFTSEGHVSVRAWAQNSAFEDKITESRRNSLWKDFPCLIYKNKEEYDDLETVNAVRNDPNSMEFVFEVDDTGKGIPKEKQESVFENFVQVKETALGQGGTGLGLGIVQSLVRLMGGDIRIVDKPNGERGTCLRFSVLLIASGTPTNDDIEANNTDNNTDMGCYCLSDYQRLALSRRIPSPGLTSPQLSLRSSSPKTEGSLVVLFIHNVERRRACHSFMEHLGIKVSAVKKWEHLRSTLMKINSTLSISPQGSRKNDLGSRSDNYSSRSKDLPLSSMDGTTQRTHSHTSIANRIIPSFVLLVIDVSAGAFQEIYKIVEEFRRQLHGTRCQVVWLDKPMSRNIQVDKIDPCDEIFLKPFHGSRLYHVIGLLPEFSGSVFPQGAPPRPKRESTVDANNTARDIESSSEEQQSYGRTKQKSAPPYGRHSLQGMDQQAETRTKRENYMKRYPSANQERSAVVFKPATSTETEPIRISEIQEASVNRNSDKPLSGLKFLVAEDVVPARRIAMKHLEILGATAEVCGNGQEALAAVRKGLEDQRIYDGPVVPPYDYILMDCEVQKDYN</sequence>
<evidence type="ECO:0000256" key="3">
    <source>
        <dbReference type="ARBA" id="ARBA00012438"/>
    </source>
</evidence>
<feature type="domain" description="Response regulatory" evidence="11">
    <location>
        <begin position="1008"/>
        <end position="1078"/>
    </location>
</feature>
<dbReference type="Gene3D" id="3.40.50.2300">
    <property type="match status" value="1"/>
</dbReference>
<keyword evidence="9" id="KW-1133">Transmembrane helix</keyword>
<evidence type="ECO:0000256" key="5">
    <source>
        <dbReference type="ARBA" id="ARBA00022824"/>
    </source>
</evidence>
<feature type="region of interest" description="Disordered" evidence="8">
    <location>
        <begin position="764"/>
        <end position="801"/>
    </location>
</feature>
<dbReference type="PANTHER" id="PTHR43719">
    <property type="entry name" value="TWO-COMPONENT HISTIDINE KINASE"/>
    <property type="match status" value="1"/>
</dbReference>
<dbReference type="SUPFAM" id="SSF55874">
    <property type="entry name" value="ATPase domain of HSP90 chaperone/DNA topoisomerase II/histidine kinase"/>
    <property type="match status" value="1"/>
</dbReference>
<dbReference type="Proteomes" id="UP001141552">
    <property type="component" value="Unassembled WGS sequence"/>
</dbReference>